<evidence type="ECO:0000256" key="2">
    <source>
        <dbReference type="ARBA" id="ARBA00022603"/>
    </source>
</evidence>
<evidence type="ECO:0000259" key="8">
    <source>
        <dbReference type="Pfam" id="PF02894"/>
    </source>
</evidence>
<dbReference type="SUPFAM" id="SSF51735">
    <property type="entry name" value="NAD(P)-binding Rossmann-fold domains"/>
    <property type="match status" value="1"/>
</dbReference>
<dbReference type="Gene3D" id="3.30.360.10">
    <property type="entry name" value="Dihydrodipicolinate Reductase, domain 2"/>
    <property type="match status" value="1"/>
</dbReference>
<dbReference type="InterPro" id="IPR002935">
    <property type="entry name" value="SAM_O-MeTrfase"/>
</dbReference>
<dbReference type="GO" id="GO:0032259">
    <property type="term" value="P:methylation"/>
    <property type="evidence" value="ECO:0007669"/>
    <property type="project" value="UniProtKB-KW"/>
</dbReference>
<dbReference type="InterPro" id="IPR000683">
    <property type="entry name" value="Gfo/Idh/MocA-like_OxRdtase_N"/>
</dbReference>
<feature type="domain" description="Gfo/Idh/MocA-like oxidoreductase N-terminal" evidence="7">
    <location>
        <begin position="424"/>
        <end position="542"/>
    </location>
</feature>
<evidence type="ECO:0000256" key="1">
    <source>
        <dbReference type="ARBA" id="ARBA00010928"/>
    </source>
</evidence>
<dbReference type="InterPro" id="IPR036291">
    <property type="entry name" value="NAD(P)-bd_dom_sf"/>
</dbReference>
<dbReference type="InterPro" id="IPR029063">
    <property type="entry name" value="SAM-dependent_MTases_sf"/>
</dbReference>
<organism evidence="9 10">
    <name type="scientific">Penicillium brasilianum</name>
    <dbReference type="NCBI Taxonomy" id="104259"/>
    <lineage>
        <taxon>Eukaryota</taxon>
        <taxon>Fungi</taxon>
        <taxon>Dikarya</taxon>
        <taxon>Ascomycota</taxon>
        <taxon>Pezizomycotina</taxon>
        <taxon>Eurotiomycetes</taxon>
        <taxon>Eurotiomycetidae</taxon>
        <taxon>Eurotiales</taxon>
        <taxon>Aspergillaceae</taxon>
        <taxon>Penicillium</taxon>
    </lineage>
</organism>
<dbReference type="GO" id="GO:0000166">
    <property type="term" value="F:nucleotide binding"/>
    <property type="evidence" value="ECO:0007669"/>
    <property type="project" value="InterPro"/>
</dbReference>
<dbReference type="EMBL" id="LJBN01000013">
    <property type="protein sequence ID" value="OOQ91201.1"/>
    <property type="molecule type" value="Genomic_DNA"/>
</dbReference>
<keyword evidence="5" id="KW-0560">Oxidoreductase</keyword>
<dbReference type="Pfam" id="PF01596">
    <property type="entry name" value="Methyltransf_3"/>
    <property type="match status" value="1"/>
</dbReference>
<dbReference type="PANTHER" id="PTHR43708:SF5">
    <property type="entry name" value="CONSERVED EXPRESSED OXIDOREDUCTASE (EUROFUNG)-RELATED"/>
    <property type="match status" value="1"/>
</dbReference>
<sequence length="777" mass="86338">MPLTDSPPPHPRVGERSREAGKEMKLLHFVYGQPNLDDIRGHPQKVLDLMDEFEQDYHMMTVGGPKGKIVTELIDELKPKTMIELGCYVGYSAILFGEAVRRNGGERYLSLELNPEWAAIANMLIELAGLRDFVRVIVGRSDISLDKLYRSGDVTKIELLFIDHYKPAYTTDLKLCEHHGMIVPGSVLAADNVIHPGNPPYLEYVRSSVEQKRAAAKEGATKGYNLEGLRERTVNSFMPEGDKPAFEVIGNPNLVYQSVLRQPEGERNETILDEVQTANVIIKQPVDQTKSRVLPLREAERGSRTAQWTVSTVQLHVWLAKGRHMALVGSSVTSSLVRAGRAQRLPSPGPSTSPHRRARSVEAKYKLSRLPAFTLGFFFYYTFSNSLKYLSVAITFKSPSILPSPFPNLGSPPTGDIMATKTYNVGVIGYGFSAKIFHIPFVEQIPELKLYAVVQRSPKPGDDAEKDHPGVKSYRTTDELVNDPAVDVVIVTTAPDSHFTLVKQALESGKHVVCEKPFTPTYKECEELVTIADKQKKLLAVYQNRRWDADFVTLSKLVKNGSLGRISEFETHFDRHRPEEPSADAHKWKNKVIPGGSAVFDLGPHLLDQAVHLLGLPKRVTGFIGSARGQNSSGFEDSFTVLLHYANGTLVTAKATVVSPEEEQLRFWVRGDKGSFKKFHLDIQEDQLKAGVKPQDNGYGREPSERYGTLTTMQDGKPVKEVVPTVEPPTYTEYYRKLVRALNGEGDLPASGAEAAQVIRLIELARESSATGKTLDV</sequence>
<dbReference type="AlphaFoldDB" id="A0A1S9S0X0"/>
<dbReference type="GO" id="GO:0016491">
    <property type="term" value="F:oxidoreductase activity"/>
    <property type="evidence" value="ECO:0007669"/>
    <property type="project" value="UniProtKB-KW"/>
</dbReference>
<dbReference type="PROSITE" id="PS51682">
    <property type="entry name" value="SAM_OMT_I"/>
    <property type="match status" value="1"/>
</dbReference>
<dbReference type="InterPro" id="IPR004104">
    <property type="entry name" value="Gfo/Idh/MocA-like_OxRdtase_C"/>
</dbReference>
<evidence type="ECO:0000259" key="7">
    <source>
        <dbReference type="Pfam" id="PF01408"/>
    </source>
</evidence>
<dbReference type="PANTHER" id="PTHR43708">
    <property type="entry name" value="CONSERVED EXPRESSED OXIDOREDUCTASE (EUROFUNG)"/>
    <property type="match status" value="1"/>
</dbReference>
<proteinExistence type="inferred from homology"/>
<dbReference type="InterPro" id="IPR051317">
    <property type="entry name" value="Gfo/Idh/MocA_oxidoreduct"/>
</dbReference>
<evidence type="ECO:0000313" key="9">
    <source>
        <dbReference type="EMBL" id="OOQ91201.1"/>
    </source>
</evidence>
<dbReference type="GO" id="GO:0008171">
    <property type="term" value="F:O-methyltransferase activity"/>
    <property type="evidence" value="ECO:0007669"/>
    <property type="project" value="InterPro"/>
</dbReference>
<reference evidence="10" key="1">
    <citation type="submission" date="2015-09" db="EMBL/GenBank/DDBJ databases">
        <authorList>
            <person name="Fill T.P."/>
            <person name="Baretta J.F."/>
            <person name="de Almeida L.G."/>
            <person name="Rocha M."/>
            <person name="de Souza D.H."/>
            <person name="Malavazi I."/>
            <person name="Cerdeira L.T."/>
            <person name="Hong H."/>
            <person name="Samborskyy M."/>
            <person name="de Vasconcelos A.T."/>
            <person name="Leadlay P."/>
            <person name="Rodrigues-Filho E."/>
        </authorList>
    </citation>
    <scope>NUCLEOTIDE SEQUENCE [LARGE SCALE GENOMIC DNA]</scope>
    <source>
        <strain evidence="10">LaBioMMi 136</strain>
    </source>
</reference>
<comment type="similarity">
    <text evidence="1">Belongs to the Gfo/Idh/MocA family.</text>
</comment>
<comment type="caution">
    <text evidence="9">The sequence shown here is derived from an EMBL/GenBank/DDBJ whole genome shotgun (WGS) entry which is preliminary data.</text>
</comment>
<dbReference type="Gene3D" id="3.40.50.150">
    <property type="entry name" value="Vaccinia Virus protein VP39"/>
    <property type="match status" value="1"/>
</dbReference>
<gene>
    <name evidence="9" type="ORF">PEBR_01371</name>
</gene>
<evidence type="ECO:0000256" key="3">
    <source>
        <dbReference type="ARBA" id="ARBA00022679"/>
    </source>
</evidence>
<evidence type="ECO:0000256" key="5">
    <source>
        <dbReference type="ARBA" id="ARBA00023002"/>
    </source>
</evidence>
<keyword evidence="3" id="KW-0808">Transferase</keyword>
<comment type="similarity">
    <text evidence="6">Belongs to the class I-like SAM-binding methyltransferase superfamily. Cation-dependent O-methyltransferase family.</text>
</comment>
<dbReference type="Pfam" id="PF02894">
    <property type="entry name" value="GFO_IDH_MocA_C"/>
    <property type="match status" value="1"/>
</dbReference>
<dbReference type="SUPFAM" id="SSF53335">
    <property type="entry name" value="S-adenosyl-L-methionine-dependent methyltransferases"/>
    <property type="match status" value="1"/>
</dbReference>
<evidence type="ECO:0000313" key="10">
    <source>
        <dbReference type="Proteomes" id="UP000190744"/>
    </source>
</evidence>
<dbReference type="Pfam" id="PF01408">
    <property type="entry name" value="GFO_IDH_MocA"/>
    <property type="match status" value="1"/>
</dbReference>
<evidence type="ECO:0000256" key="4">
    <source>
        <dbReference type="ARBA" id="ARBA00022691"/>
    </source>
</evidence>
<protein>
    <recommendedName>
        <fullName evidence="11">NAD binding Rossmann fold oxidoreductase</fullName>
    </recommendedName>
</protein>
<evidence type="ECO:0008006" key="11">
    <source>
        <dbReference type="Google" id="ProtNLM"/>
    </source>
</evidence>
<keyword evidence="2" id="KW-0489">Methyltransferase</keyword>
<name>A0A1S9S0X0_PENBI</name>
<keyword evidence="4" id="KW-0949">S-adenosyl-L-methionine</keyword>
<evidence type="ECO:0000256" key="6">
    <source>
        <dbReference type="ARBA" id="ARBA00023453"/>
    </source>
</evidence>
<dbReference type="Gene3D" id="3.40.50.720">
    <property type="entry name" value="NAD(P)-binding Rossmann-like Domain"/>
    <property type="match status" value="1"/>
</dbReference>
<feature type="domain" description="Gfo/Idh/MocA-like oxidoreductase C-terminal" evidence="8">
    <location>
        <begin position="556"/>
        <end position="776"/>
    </location>
</feature>
<accession>A0A1S9S0X0</accession>
<dbReference type="Proteomes" id="UP000190744">
    <property type="component" value="Unassembled WGS sequence"/>
</dbReference>